<keyword evidence="4" id="KW-1185">Reference proteome</keyword>
<organism evidence="3 4">
    <name type="scientific">Cellulomonas cellasea</name>
    <dbReference type="NCBI Taxonomy" id="43670"/>
    <lineage>
        <taxon>Bacteria</taxon>
        <taxon>Bacillati</taxon>
        <taxon>Actinomycetota</taxon>
        <taxon>Actinomycetes</taxon>
        <taxon>Micrococcales</taxon>
        <taxon>Cellulomonadaceae</taxon>
        <taxon>Cellulomonas</taxon>
    </lineage>
</organism>
<evidence type="ECO:0000313" key="4">
    <source>
        <dbReference type="Proteomes" id="UP000317046"/>
    </source>
</evidence>
<protein>
    <recommendedName>
        <fullName evidence="2">Thiamin/hydroxymethyl pyrimidine-binding YkoF putative domain-containing protein</fullName>
    </recommendedName>
</protein>
<evidence type="ECO:0000256" key="1">
    <source>
        <dbReference type="SAM" id="MobiDB-lite"/>
    </source>
</evidence>
<proteinExistence type="predicted"/>
<sequence>MNPTLSPPPTAPVASAAPAAPAAPAVTPAQLGVGARFSLHPMTSDFVDVILGALAAGDASRLEVTTDDVSTFVRGDEADVLTYLRDVIGAAASGGVHVVAQVLLSRGCPGEVACELPDDVVLHPVELPALAPTGLRASAHWALYPLDDGGPDPHGGARTADHMAGIYAAIERARERGTLTRGEHFVTRLDGDLADVLATVADGWLLVGREVRHVTTHATISLGSPGAPPPAGTTGAATSGTAHEDAR</sequence>
<feature type="compositionally biased region" description="Low complexity" evidence="1">
    <location>
        <begin position="232"/>
        <end position="241"/>
    </location>
</feature>
<dbReference type="InterPro" id="IPR011522">
    <property type="entry name" value="Thiamin/HMP-bd_put_YkoF"/>
</dbReference>
<dbReference type="InterPro" id="IPR029756">
    <property type="entry name" value="MTH1187/YkoF-like"/>
</dbReference>
<feature type="domain" description="Thiamin/hydroxymethyl pyrimidine-binding YkoF putative" evidence="2">
    <location>
        <begin position="33"/>
        <end position="111"/>
    </location>
</feature>
<dbReference type="AlphaFoldDB" id="A0A4Y3KXV0"/>
<evidence type="ECO:0000259" key="2">
    <source>
        <dbReference type="Pfam" id="PF07615"/>
    </source>
</evidence>
<dbReference type="RefSeq" id="WP_141372681.1">
    <property type="nucleotide sequence ID" value="NZ_BJLR01000030.1"/>
</dbReference>
<gene>
    <name evidence="3" type="ORF">CCE01nite_32700</name>
</gene>
<feature type="domain" description="Thiamin/hydroxymethyl pyrimidine-binding YkoF putative" evidence="2">
    <location>
        <begin position="159"/>
        <end position="226"/>
    </location>
</feature>
<reference evidence="3" key="1">
    <citation type="submission" date="2019-06" db="EMBL/GenBank/DDBJ databases">
        <title>Whole genome shotgun sequence of Cellulomonas cellasea NBRC 3753.</title>
        <authorList>
            <person name="Hosoyama A."/>
            <person name="Uohara A."/>
            <person name="Ohji S."/>
            <person name="Ichikawa N."/>
        </authorList>
    </citation>
    <scope>NUCLEOTIDE SEQUENCE [LARGE SCALE GENOMIC DNA]</scope>
    <source>
        <strain evidence="3">NBRC 3753</strain>
    </source>
</reference>
<dbReference type="EMBL" id="BJLR01000030">
    <property type="protein sequence ID" value="GEA89321.1"/>
    <property type="molecule type" value="Genomic_DNA"/>
</dbReference>
<dbReference type="Pfam" id="PF07615">
    <property type="entry name" value="Ykof"/>
    <property type="match status" value="2"/>
</dbReference>
<name>A0A4Y3KXV0_9CELL</name>
<comment type="caution">
    <text evidence="3">The sequence shown here is derived from an EMBL/GenBank/DDBJ whole genome shotgun (WGS) entry which is preliminary data.</text>
</comment>
<feature type="region of interest" description="Disordered" evidence="1">
    <location>
        <begin position="219"/>
        <end position="247"/>
    </location>
</feature>
<dbReference type="SUPFAM" id="SSF89957">
    <property type="entry name" value="MTH1187/YkoF-like"/>
    <property type="match status" value="1"/>
</dbReference>
<dbReference type="Proteomes" id="UP000317046">
    <property type="component" value="Unassembled WGS sequence"/>
</dbReference>
<evidence type="ECO:0000313" key="3">
    <source>
        <dbReference type="EMBL" id="GEA89321.1"/>
    </source>
</evidence>
<accession>A0A4Y3KXV0</accession>
<dbReference type="Gene3D" id="3.30.70.930">
    <property type="match status" value="2"/>
</dbReference>